<proteinExistence type="predicted"/>
<organism evidence="2 3">
    <name type="scientific">Pseudocercospora musae</name>
    <dbReference type="NCBI Taxonomy" id="113226"/>
    <lineage>
        <taxon>Eukaryota</taxon>
        <taxon>Fungi</taxon>
        <taxon>Dikarya</taxon>
        <taxon>Ascomycota</taxon>
        <taxon>Pezizomycotina</taxon>
        <taxon>Dothideomycetes</taxon>
        <taxon>Dothideomycetidae</taxon>
        <taxon>Mycosphaerellales</taxon>
        <taxon>Mycosphaerellaceae</taxon>
        <taxon>Pseudocercospora</taxon>
    </lineage>
</organism>
<evidence type="ECO:0000256" key="1">
    <source>
        <dbReference type="SAM" id="SignalP"/>
    </source>
</evidence>
<dbReference type="AlphaFoldDB" id="A0A139GWN2"/>
<keyword evidence="1" id="KW-0732">Signal</keyword>
<comment type="caution">
    <text evidence="2">The sequence shown here is derived from an EMBL/GenBank/DDBJ whole genome shotgun (WGS) entry which is preliminary data.</text>
</comment>
<reference evidence="2 3" key="1">
    <citation type="submission" date="2015-07" db="EMBL/GenBank/DDBJ databases">
        <title>Comparative genomics of the Sigatoka disease complex on banana suggests a link between parallel evolutionary changes in Pseudocercospora fijiensis and Pseudocercospora eumusae and increased virulence on the banana host.</title>
        <authorList>
            <person name="Chang T.-C."/>
            <person name="Salvucci A."/>
            <person name="Crous P.W."/>
            <person name="Stergiopoulos I."/>
        </authorList>
    </citation>
    <scope>NUCLEOTIDE SEQUENCE [LARGE SCALE GENOMIC DNA]</scope>
    <source>
        <strain evidence="2 3">CBS 116634</strain>
    </source>
</reference>
<protein>
    <submittedName>
        <fullName evidence="2">Uncharacterized protein</fullName>
    </submittedName>
</protein>
<dbReference type="OrthoDB" id="10400154at2759"/>
<feature type="chain" id="PRO_5007296913" evidence="1">
    <location>
        <begin position="19"/>
        <end position="114"/>
    </location>
</feature>
<evidence type="ECO:0000313" key="3">
    <source>
        <dbReference type="Proteomes" id="UP000073492"/>
    </source>
</evidence>
<dbReference type="EMBL" id="LFZO01000964">
    <property type="protein sequence ID" value="KXS94579.1"/>
    <property type="molecule type" value="Genomic_DNA"/>
</dbReference>
<sequence length="114" mass="12652">MQLLDFVFLLSSVRVAFSLPETFVPYKNDLSWDDAMSQGLASVTFQYNEHGQPITLARWSSPDYIADGGNGLSIRDSPQIRDGPQKAALQLQCSWPEGIVLTSSPYASNNYYSV</sequence>
<gene>
    <name evidence="2" type="ORF">AC579_28</name>
</gene>
<evidence type="ECO:0000313" key="2">
    <source>
        <dbReference type="EMBL" id="KXS94579.1"/>
    </source>
</evidence>
<name>A0A139GWN2_9PEZI</name>
<dbReference type="Proteomes" id="UP000073492">
    <property type="component" value="Unassembled WGS sequence"/>
</dbReference>
<accession>A0A139GWN2</accession>
<feature type="signal peptide" evidence="1">
    <location>
        <begin position="1"/>
        <end position="18"/>
    </location>
</feature>
<keyword evidence="3" id="KW-1185">Reference proteome</keyword>